<dbReference type="GeneID" id="117679727"/>
<dbReference type="Proteomes" id="UP001652622">
    <property type="component" value="Unplaced"/>
</dbReference>
<evidence type="ECO:0000256" key="3">
    <source>
        <dbReference type="ARBA" id="ARBA00022525"/>
    </source>
</evidence>
<evidence type="ECO:0000256" key="1">
    <source>
        <dbReference type="ARBA" id="ARBA00004613"/>
    </source>
</evidence>
<keyword evidence="3" id="KW-0964">Secreted</keyword>
<dbReference type="AlphaFoldDB" id="A0A6P9DPK2"/>
<keyword evidence="9" id="KW-1185">Reference proteome</keyword>
<keyword evidence="5 8" id="KW-1015">Disulfide bond</keyword>
<dbReference type="KEGG" id="pgut:117679727"/>
<comment type="subcellular location">
    <subcellularLocation>
        <location evidence="1">Secreted</location>
    </subcellularLocation>
</comment>
<dbReference type="InterPro" id="IPR005468">
    <property type="entry name" value="Avidin/str"/>
</dbReference>
<dbReference type="InterPro" id="IPR005469">
    <property type="entry name" value="Avidin"/>
</dbReference>
<dbReference type="SUPFAM" id="SSF50876">
    <property type="entry name" value="Avidin/streptavidin"/>
    <property type="match status" value="1"/>
</dbReference>
<protein>
    <submittedName>
        <fullName evidence="10">Avidin-related protein 3-like isoform X1</fullName>
    </submittedName>
</protein>
<keyword evidence="7" id="KW-0092">Biotin</keyword>
<feature type="disulfide bond" evidence="8">
    <location>
        <begin position="52"/>
        <end position="128"/>
    </location>
</feature>
<dbReference type="OrthoDB" id="2821340at2759"/>
<dbReference type="Gene3D" id="2.40.128.30">
    <property type="entry name" value="Avidin-like"/>
    <property type="match status" value="1"/>
</dbReference>
<keyword evidence="4" id="KW-0732">Signal</keyword>
<evidence type="ECO:0000256" key="7">
    <source>
        <dbReference type="ARBA" id="ARBA00023267"/>
    </source>
</evidence>
<dbReference type="Pfam" id="PF01382">
    <property type="entry name" value="Avidin"/>
    <property type="match status" value="1"/>
</dbReference>
<dbReference type="GO" id="GO:0009374">
    <property type="term" value="F:biotin binding"/>
    <property type="evidence" value="ECO:0007669"/>
    <property type="project" value="InterPro"/>
</dbReference>
<dbReference type="PANTHER" id="PTHR34399">
    <property type="entry name" value="AVIDIN-RELATED"/>
    <property type="match status" value="1"/>
</dbReference>
<evidence type="ECO:0000313" key="10">
    <source>
        <dbReference type="RefSeq" id="XP_034297787.1"/>
    </source>
</evidence>
<evidence type="ECO:0000256" key="8">
    <source>
        <dbReference type="PIRSR" id="PIRSR605468-51"/>
    </source>
</evidence>
<evidence type="ECO:0000256" key="2">
    <source>
        <dbReference type="ARBA" id="ARBA00006297"/>
    </source>
</evidence>
<dbReference type="PANTHER" id="PTHR34399:SF3">
    <property type="entry name" value="AVID PROTEIN-RELATED"/>
    <property type="match status" value="1"/>
</dbReference>
<accession>A0A6P9DPK2</accession>
<evidence type="ECO:0000256" key="4">
    <source>
        <dbReference type="ARBA" id="ARBA00022729"/>
    </source>
</evidence>
<keyword evidence="6" id="KW-0325">Glycoprotein</keyword>
<dbReference type="InterPro" id="IPR036896">
    <property type="entry name" value="Avidin-like_sf"/>
</dbReference>
<evidence type="ECO:0000313" key="9">
    <source>
        <dbReference type="Proteomes" id="UP001652622"/>
    </source>
</evidence>
<sequence>MPNAMIPSITLPRWTAEKHGFCVVGKETVLFYHHSLPSLRREASISSINLICVLTGNWTNDLASTMQISNVSNTGAFSGIYQTAVSDSINPIRPSPLQGVQGQGAQPVFGFTIKWNFAESISVFVGQCFLDADGKEQLNTTWLLRNMMESRKDDWKATRVGTNTFYRTVRG</sequence>
<evidence type="ECO:0000256" key="5">
    <source>
        <dbReference type="ARBA" id="ARBA00023157"/>
    </source>
</evidence>
<name>A0A6P9DPK2_PANGU</name>
<dbReference type="PRINTS" id="PR00709">
    <property type="entry name" value="AVIDIN"/>
</dbReference>
<dbReference type="PROSITE" id="PS51326">
    <property type="entry name" value="AVIDIN_2"/>
    <property type="match status" value="1"/>
</dbReference>
<organism evidence="9 10">
    <name type="scientific">Pantherophis guttatus</name>
    <name type="common">Corn snake</name>
    <name type="synonym">Elaphe guttata</name>
    <dbReference type="NCBI Taxonomy" id="94885"/>
    <lineage>
        <taxon>Eukaryota</taxon>
        <taxon>Metazoa</taxon>
        <taxon>Chordata</taxon>
        <taxon>Craniata</taxon>
        <taxon>Vertebrata</taxon>
        <taxon>Euteleostomi</taxon>
        <taxon>Lepidosauria</taxon>
        <taxon>Squamata</taxon>
        <taxon>Bifurcata</taxon>
        <taxon>Unidentata</taxon>
        <taxon>Episquamata</taxon>
        <taxon>Toxicofera</taxon>
        <taxon>Serpentes</taxon>
        <taxon>Colubroidea</taxon>
        <taxon>Colubridae</taxon>
        <taxon>Colubrinae</taxon>
        <taxon>Pantherophis</taxon>
    </lineage>
</organism>
<proteinExistence type="inferred from homology"/>
<dbReference type="InParanoid" id="A0A6P9DPK2"/>
<comment type="similarity">
    <text evidence="2">Belongs to the avidin/streptavidin family.</text>
</comment>
<reference evidence="10" key="1">
    <citation type="submission" date="2025-08" db="UniProtKB">
        <authorList>
            <consortium name="RefSeq"/>
        </authorList>
    </citation>
    <scope>IDENTIFICATION</scope>
    <source>
        <tissue evidence="10">Blood</tissue>
    </source>
</reference>
<dbReference type="InterPro" id="IPR051764">
    <property type="entry name" value="Avidin/Streptavidin-rel"/>
</dbReference>
<gene>
    <name evidence="10" type="primary">LOC117679727</name>
</gene>
<dbReference type="RefSeq" id="XP_034297787.1">
    <property type="nucleotide sequence ID" value="XM_034441896.2"/>
</dbReference>
<dbReference type="GO" id="GO:0005576">
    <property type="term" value="C:extracellular region"/>
    <property type="evidence" value="ECO:0007669"/>
    <property type="project" value="UniProtKB-SubCell"/>
</dbReference>
<evidence type="ECO:0000256" key="6">
    <source>
        <dbReference type="ARBA" id="ARBA00023180"/>
    </source>
</evidence>